<dbReference type="Proteomes" id="UP000274661">
    <property type="component" value="Unassembled WGS sequence"/>
</dbReference>
<feature type="region of interest" description="Disordered" evidence="1">
    <location>
        <begin position="1"/>
        <end position="52"/>
    </location>
</feature>
<accession>A0A429VCX2</accession>
<proteinExistence type="predicted"/>
<dbReference type="AlphaFoldDB" id="A0A429VCX2"/>
<keyword evidence="3" id="KW-1185">Reference proteome</keyword>
<evidence type="ECO:0008006" key="4">
    <source>
        <dbReference type="Google" id="ProtNLM"/>
    </source>
</evidence>
<name>A0A429VCX2_9SPHN</name>
<dbReference type="OrthoDB" id="9808866at2"/>
<dbReference type="RefSeq" id="WP_126719814.1">
    <property type="nucleotide sequence ID" value="NZ_RWJF01000001.1"/>
</dbReference>
<evidence type="ECO:0000313" key="3">
    <source>
        <dbReference type="Proteomes" id="UP000274661"/>
    </source>
</evidence>
<comment type="caution">
    <text evidence="2">The sequence shown here is derived from an EMBL/GenBank/DDBJ whole genome shotgun (WGS) entry which is preliminary data.</text>
</comment>
<evidence type="ECO:0000256" key="1">
    <source>
        <dbReference type="SAM" id="MobiDB-lite"/>
    </source>
</evidence>
<organism evidence="2 3">
    <name type="scientific">Sphingomonas ginkgonis</name>
    <dbReference type="NCBI Taxonomy" id="2315330"/>
    <lineage>
        <taxon>Bacteria</taxon>
        <taxon>Pseudomonadati</taxon>
        <taxon>Pseudomonadota</taxon>
        <taxon>Alphaproteobacteria</taxon>
        <taxon>Sphingomonadales</taxon>
        <taxon>Sphingomonadaceae</taxon>
        <taxon>Sphingomonas</taxon>
    </lineage>
</organism>
<gene>
    <name evidence="2" type="ORF">HMF7854_14280</name>
</gene>
<evidence type="ECO:0000313" key="2">
    <source>
        <dbReference type="EMBL" id="RST31875.1"/>
    </source>
</evidence>
<sequence length="91" mass="10014">MSSAKPTTNHDEIRKWAESHGGKPARVASTAKGGTGGVLRINFDEPGGDDDDRLEEIGWDEWFKTFDDSDLALLHGGGESRFNKLIQRQDA</sequence>
<feature type="compositionally biased region" description="Basic and acidic residues" evidence="1">
    <location>
        <begin position="8"/>
        <end position="21"/>
    </location>
</feature>
<dbReference type="EMBL" id="RWJF01000001">
    <property type="protein sequence ID" value="RST31875.1"/>
    <property type="molecule type" value="Genomic_DNA"/>
</dbReference>
<protein>
    <recommendedName>
        <fullName evidence="4">1,4-alpha-glucan branching enzyme</fullName>
    </recommendedName>
</protein>
<reference evidence="2 3" key="1">
    <citation type="submission" date="2018-12" db="EMBL/GenBank/DDBJ databases">
        <title>Sphingomonas sp. HMF7854 Genome sequencing and assembly.</title>
        <authorList>
            <person name="Cha I."/>
            <person name="Kang H."/>
            <person name="Kim H."/>
            <person name="Kang J."/>
            <person name="Joh K."/>
        </authorList>
    </citation>
    <scope>NUCLEOTIDE SEQUENCE [LARGE SCALE GENOMIC DNA]</scope>
    <source>
        <strain evidence="2 3">HMF7854</strain>
    </source>
</reference>